<reference evidence="1" key="1">
    <citation type="journal article" date="2021" name="Proc. Natl. Acad. Sci. U.S.A.">
        <title>A Catalog of Tens of Thousands of Viruses from Human Metagenomes Reveals Hidden Associations with Chronic Diseases.</title>
        <authorList>
            <person name="Tisza M.J."/>
            <person name="Buck C.B."/>
        </authorList>
    </citation>
    <scope>NUCLEOTIDE SEQUENCE</scope>
    <source>
        <strain evidence="1">Ctr2f5</strain>
    </source>
</reference>
<dbReference type="EMBL" id="BK015639">
    <property type="protein sequence ID" value="DAE17388.1"/>
    <property type="molecule type" value="Genomic_DNA"/>
</dbReference>
<proteinExistence type="predicted"/>
<organism evidence="1">
    <name type="scientific">Siphoviridae sp. ctr2f5</name>
    <dbReference type="NCBI Taxonomy" id="2825684"/>
    <lineage>
        <taxon>Viruses</taxon>
        <taxon>Duplodnaviria</taxon>
        <taxon>Heunggongvirae</taxon>
        <taxon>Uroviricota</taxon>
        <taxon>Caudoviricetes</taxon>
    </lineage>
</organism>
<accession>A0A8S5QFS7</accession>
<protein>
    <submittedName>
        <fullName evidence="1">Alpha helical protein</fullName>
    </submittedName>
</protein>
<evidence type="ECO:0000313" key="1">
    <source>
        <dbReference type="EMBL" id="DAE17388.1"/>
    </source>
</evidence>
<name>A0A8S5QFS7_9CAUD</name>
<sequence length="40" mass="4813">MHHTKIKSKKYHKFIHQKINYICSLFHSITFTNIDIPLGE</sequence>